<keyword evidence="2" id="KW-1185">Reference proteome</keyword>
<dbReference type="EMBL" id="BGZK01000035">
    <property type="protein sequence ID" value="GBP09344.1"/>
    <property type="molecule type" value="Genomic_DNA"/>
</dbReference>
<comment type="caution">
    <text evidence="1">The sequence shown here is derived from an EMBL/GenBank/DDBJ whole genome shotgun (WGS) entry which is preliminary data.</text>
</comment>
<gene>
    <name evidence="1" type="ORF">EVAR_5774_1</name>
</gene>
<evidence type="ECO:0000313" key="2">
    <source>
        <dbReference type="Proteomes" id="UP000299102"/>
    </source>
</evidence>
<accession>A0A4C1T5D9</accession>
<name>A0A4C1T5D9_EUMVA</name>
<dbReference type="Proteomes" id="UP000299102">
    <property type="component" value="Unassembled WGS sequence"/>
</dbReference>
<reference evidence="1 2" key="1">
    <citation type="journal article" date="2019" name="Commun. Biol.">
        <title>The bagworm genome reveals a unique fibroin gene that provides high tensile strength.</title>
        <authorList>
            <person name="Kono N."/>
            <person name="Nakamura H."/>
            <person name="Ohtoshi R."/>
            <person name="Tomita M."/>
            <person name="Numata K."/>
            <person name="Arakawa K."/>
        </authorList>
    </citation>
    <scope>NUCLEOTIDE SEQUENCE [LARGE SCALE GENOMIC DNA]</scope>
</reference>
<evidence type="ECO:0000313" key="1">
    <source>
        <dbReference type="EMBL" id="GBP09344.1"/>
    </source>
</evidence>
<protein>
    <submittedName>
        <fullName evidence="1">Uncharacterized protein</fullName>
    </submittedName>
</protein>
<sequence>MRWFIKTRLRVRSEAFRELNCERMRRMRYQTWSDYRSHTKNRISPQKLLQYVATFILYFPVFHQSGAYKLYGTLAREMITRRVRGDRVIRRHPRNGYRT</sequence>
<organism evidence="1 2">
    <name type="scientific">Eumeta variegata</name>
    <name type="common">Bagworm moth</name>
    <name type="synonym">Eumeta japonica</name>
    <dbReference type="NCBI Taxonomy" id="151549"/>
    <lineage>
        <taxon>Eukaryota</taxon>
        <taxon>Metazoa</taxon>
        <taxon>Ecdysozoa</taxon>
        <taxon>Arthropoda</taxon>
        <taxon>Hexapoda</taxon>
        <taxon>Insecta</taxon>
        <taxon>Pterygota</taxon>
        <taxon>Neoptera</taxon>
        <taxon>Endopterygota</taxon>
        <taxon>Lepidoptera</taxon>
        <taxon>Glossata</taxon>
        <taxon>Ditrysia</taxon>
        <taxon>Tineoidea</taxon>
        <taxon>Psychidae</taxon>
        <taxon>Oiketicinae</taxon>
        <taxon>Eumeta</taxon>
    </lineage>
</organism>
<dbReference type="AlphaFoldDB" id="A0A4C1T5D9"/>
<proteinExistence type="predicted"/>